<gene>
    <name evidence="2" type="ORF">V5799_004931</name>
</gene>
<sequence length="141" mass="14949">MSRDKQASCRRVIPRRCLESATPLHDPGAPSSSQVFGIEGECGAKPRGEGDVSVKPVNPRSVASFRSPEEPPPHLASRLQRFVGSSSGTCSSSRSSRLHACSQRQLDPFSGFSVVVIVPLSSAHVRADCASPVLCATCFPT</sequence>
<protein>
    <submittedName>
        <fullName evidence="2">Uncharacterized protein</fullName>
    </submittedName>
</protein>
<organism evidence="2 3">
    <name type="scientific">Amblyomma americanum</name>
    <name type="common">Lone star tick</name>
    <dbReference type="NCBI Taxonomy" id="6943"/>
    <lineage>
        <taxon>Eukaryota</taxon>
        <taxon>Metazoa</taxon>
        <taxon>Ecdysozoa</taxon>
        <taxon>Arthropoda</taxon>
        <taxon>Chelicerata</taxon>
        <taxon>Arachnida</taxon>
        <taxon>Acari</taxon>
        <taxon>Parasitiformes</taxon>
        <taxon>Ixodida</taxon>
        <taxon>Ixodoidea</taxon>
        <taxon>Ixodidae</taxon>
        <taxon>Amblyomminae</taxon>
        <taxon>Amblyomma</taxon>
    </lineage>
</organism>
<dbReference type="Proteomes" id="UP001321473">
    <property type="component" value="Unassembled WGS sequence"/>
</dbReference>
<feature type="region of interest" description="Disordered" evidence="1">
    <location>
        <begin position="20"/>
        <end position="75"/>
    </location>
</feature>
<comment type="caution">
    <text evidence="2">The sequence shown here is derived from an EMBL/GenBank/DDBJ whole genome shotgun (WGS) entry which is preliminary data.</text>
</comment>
<evidence type="ECO:0000256" key="1">
    <source>
        <dbReference type="SAM" id="MobiDB-lite"/>
    </source>
</evidence>
<feature type="compositionally biased region" description="Basic and acidic residues" evidence="1">
    <location>
        <begin position="42"/>
        <end position="52"/>
    </location>
</feature>
<reference evidence="2 3" key="1">
    <citation type="journal article" date="2023" name="Arcadia Sci">
        <title>De novo assembly of a long-read Amblyomma americanum tick genome.</title>
        <authorList>
            <person name="Chou S."/>
            <person name="Poskanzer K.E."/>
            <person name="Rollins M."/>
            <person name="Thuy-Boun P.S."/>
        </authorList>
    </citation>
    <scope>NUCLEOTIDE SEQUENCE [LARGE SCALE GENOMIC DNA]</scope>
    <source>
        <strain evidence="2">F_SG_1</strain>
        <tissue evidence="2">Salivary glands</tissue>
    </source>
</reference>
<dbReference type="EMBL" id="JARKHS020035193">
    <property type="protein sequence ID" value="KAK8757444.1"/>
    <property type="molecule type" value="Genomic_DNA"/>
</dbReference>
<evidence type="ECO:0000313" key="2">
    <source>
        <dbReference type="EMBL" id="KAK8757444.1"/>
    </source>
</evidence>
<name>A0AAQ4D4Q4_AMBAM</name>
<keyword evidence="3" id="KW-1185">Reference proteome</keyword>
<accession>A0AAQ4D4Q4</accession>
<proteinExistence type="predicted"/>
<dbReference type="AlphaFoldDB" id="A0AAQ4D4Q4"/>
<evidence type="ECO:0000313" key="3">
    <source>
        <dbReference type="Proteomes" id="UP001321473"/>
    </source>
</evidence>